<evidence type="ECO:0000313" key="8">
    <source>
        <dbReference type="Proteomes" id="UP000587991"/>
    </source>
</evidence>
<dbReference type="CDD" id="cd05013">
    <property type="entry name" value="SIS_RpiR"/>
    <property type="match status" value="1"/>
</dbReference>
<dbReference type="RefSeq" id="WP_168877206.1">
    <property type="nucleotide sequence ID" value="NZ_JABAIM010000002.1"/>
</dbReference>
<dbReference type="Gene3D" id="1.10.10.10">
    <property type="entry name" value="Winged helix-like DNA-binding domain superfamily/Winged helix DNA-binding domain"/>
    <property type="match status" value="1"/>
</dbReference>
<feature type="domain" description="HTH rpiR-type" evidence="5">
    <location>
        <begin position="1"/>
        <end position="75"/>
    </location>
</feature>
<dbReference type="PANTHER" id="PTHR30514">
    <property type="entry name" value="GLUCOKINASE"/>
    <property type="match status" value="1"/>
</dbReference>
<dbReference type="PROSITE" id="PS51071">
    <property type="entry name" value="HTH_RPIR"/>
    <property type="match status" value="1"/>
</dbReference>
<keyword evidence="2" id="KW-0238">DNA-binding</keyword>
<dbReference type="PANTHER" id="PTHR30514:SF1">
    <property type="entry name" value="HTH-TYPE TRANSCRIPTIONAL REGULATOR HEXR-RELATED"/>
    <property type="match status" value="1"/>
</dbReference>
<evidence type="ECO:0000256" key="2">
    <source>
        <dbReference type="ARBA" id="ARBA00023125"/>
    </source>
</evidence>
<dbReference type="PROSITE" id="PS51464">
    <property type="entry name" value="SIS"/>
    <property type="match status" value="1"/>
</dbReference>
<dbReference type="Proteomes" id="UP000587991">
    <property type="component" value="Unassembled WGS sequence"/>
</dbReference>
<evidence type="ECO:0000256" key="4">
    <source>
        <dbReference type="ARBA" id="ARBA00023163"/>
    </source>
</evidence>
<dbReference type="SUPFAM" id="SSF46689">
    <property type="entry name" value="Homeodomain-like"/>
    <property type="match status" value="1"/>
</dbReference>
<dbReference type="GO" id="GO:0097367">
    <property type="term" value="F:carbohydrate derivative binding"/>
    <property type="evidence" value="ECO:0007669"/>
    <property type="project" value="InterPro"/>
</dbReference>
<evidence type="ECO:0000259" key="6">
    <source>
        <dbReference type="PROSITE" id="PS51464"/>
    </source>
</evidence>
<keyword evidence="8" id="KW-1185">Reference proteome</keyword>
<dbReference type="NCBIfam" id="NF008451">
    <property type="entry name" value="PRK11302.1"/>
    <property type="match status" value="1"/>
</dbReference>
<gene>
    <name evidence="7" type="primary">hexR</name>
    <name evidence="7" type="ORF">HF682_10290</name>
</gene>
<dbReference type="AlphaFoldDB" id="A0A847SED9"/>
<feature type="domain" description="SIS" evidence="6">
    <location>
        <begin position="119"/>
        <end position="258"/>
    </location>
</feature>
<evidence type="ECO:0000256" key="3">
    <source>
        <dbReference type="ARBA" id="ARBA00023152"/>
    </source>
</evidence>
<dbReference type="SUPFAM" id="SSF53697">
    <property type="entry name" value="SIS domain"/>
    <property type="match status" value="1"/>
</dbReference>
<dbReference type="InterPro" id="IPR036388">
    <property type="entry name" value="WH-like_DNA-bd_sf"/>
</dbReference>
<proteinExistence type="predicted"/>
<comment type="caution">
    <text evidence="7">The sequence shown here is derived from an EMBL/GenBank/DDBJ whole genome shotgun (WGS) entry which is preliminary data.</text>
</comment>
<keyword evidence="3" id="KW-0324">Glycolysis</keyword>
<dbReference type="InterPro" id="IPR047640">
    <property type="entry name" value="RpiR-like"/>
</dbReference>
<dbReference type="Gene3D" id="3.40.50.10490">
    <property type="entry name" value="Glucose-6-phosphate isomerase like protein, domain 1"/>
    <property type="match status" value="1"/>
</dbReference>
<organism evidence="7 8">
    <name type="scientific">Leeia aquatica</name>
    <dbReference type="NCBI Taxonomy" id="2725557"/>
    <lineage>
        <taxon>Bacteria</taxon>
        <taxon>Pseudomonadati</taxon>
        <taxon>Pseudomonadota</taxon>
        <taxon>Betaproteobacteria</taxon>
        <taxon>Neisseriales</taxon>
        <taxon>Leeiaceae</taxon>
        <taxon>Leeia</taxon>
    </lineage>
</organism>
<dbReference type="Pfam" id="PF01418">
    <property type="entry name" value="HTH_6"/>
    <property type="match status" value="1"/>
</dbReference>
<dbReference type="InterPro" id="IPR001347">
    <property type="entry name" value="SIS_dom"/>
</dbReference>
<keyword evidence="1" id="KW-0805">Transcription regulation</keyword>
<reference evidence="7 8" key="1">
    <citation type="submission" date="2020-04" db="EMBL/GenBank/DDBJ databases">
        <title>Draft genome of Leeia sp. IMCC25680.</title>
        <authorList>
            <person name="Song J."/>
            <person name="Cho J.-C."/>
        </authorList>
    </citation>
    <scope>NUCLEOTIDE SEQUENCE [LARGE SCALE GENOMIC DNA]</scope>
    <source>
        <strain evidence="7 8">IMCC25680</strain>
    </source>
</reference>
<dbReference type="InterPro" id="IPR009057">
    <property type="entry name" value="Homeodomain-like_sf"/>
</dbReference>
<dbReference type="Pfam" id="PF01380">
    <property type="entry name" value="SIS"/>
    <property type="match status" value="1"/>
</dbReference>
<keyword evidence="4" id="KW-0804">Transcription</keyword>
<dbReference type="InterPro" id="IPR035472">
    <property type="entry name" value="RpiR-like_SIS"/>
</dbReference>
<accession>A0A847SED9</accession>
<protein>
    <submittedName>
        <fullName evidence="7">Transcriptional regulator HexR</fullName>
    </submittedName>
</protein>
<sequence>MLNKIRHQLDTLPKAERLVAEQVLTQPRWAVEAPVAEIARLARVSQPTVIRFCRSLGCDGLSDFKRRLANSLASGVPFVHSSVVMGDSVSDLGAKVFDNTISALLKCRNDLSAVALQQAIELLASARRIEFYGQGNSGIIAQDGQHKFFRYGIPAVAYSDPHVHRMAAAVLDPGDVVVAISASGRSADILHSVQMAQSVGANVIAITPSGTPLARAATVTLAADAQEDVEIYAPMLSRIVQLVIIDVLSVGVALKRGSDAVTHLEKVKKSLREKRVKNGEEV</sequence>
<evidence type="ECO:0000259" key="5">
    <source>
        <dbReference type="PROSITE" id="PS51071"/>
    </source>
</evidence>
<dbReference type="GO" id="GO:0003700">
    <property type="term" value="F:DNA-binding transcription factor activity"/>
    <property type="evidence" value="ECO:0007669"/>
    <property type="project" value="InterPro"/>
</dbReference>
<dbReference type="PROSITE" id="PS00356">
    <property type="entry name" value="HTH_LACI_1"/>
    <property type="match status" value="1"/>
</dbReference>
<name>A0A847SED9_9NEIS</name>
<evidence type="ECO:0000256" key="1">
    <source>
        <dbReference type="ARBA" id="ARBA00023015"/>
    </source>
</evidence>
<dbReference type="GO" id="GO:0003677">
    <property type="term" value="F:DNA binding"/>
    <property type="evidence" value="ECO:0007669"/>
    <property type="project" value="UniProtKB-KW"/>
</dbReference>
<dbReference type="InterPro" id="IPR000281">
    <property type="entry name" value="HTH_RpiR"/>
</dbReference>
<evidence type="ECO:0000313" key="7">
    <source>
        <dbReference type="EMBL" id="NLR75548.1"/>
    </source>
</evidence>
<dbReference type="GO" id="GO:0006096">
    <property type="term" value="P:glycolytic process"/>
    <property type="evidence" value="ECO:0007669"/>
    <property type="project" value="UniProtKB-KW"/>
</dbReference>
<dbReference type="InterPro" id="IPR046348">
    <property type="entry name" value="SIS_dom_sf"/>
</dbReference>
<dbReference type="EMBL" id="JABAIM010000002">
    <property type="protein sequence ID" value="NLR75548.1"/>
    <property type="molecule type" value="Genomic_DNA"/>
</dbReference>